<accession>A0A1Q5PSS7</accession>
<evidence type="ECO:0000256" key="1">
    <source>
        <dbReference type="ARBA" id="ARBA00005721"/>
    </source>
</evidence>
<proteinExistence type="inferred from homology"/>
<keyword evidence="4" id="KW-1185">Reference proteome</keyword>
<dbReference type="PANTHER" id="PTHR34297">
    <property type="entry name" value="HYPOTHETICAL CYTOSOLIC PROTEIN-RELATED"/>
    <property type="match status" value="1"/>
</dbReference>
<evidence type="ECO:0000256" key="2">
    <source>
        <dbReference type="SAM" id="MobiDB-lite"/>
    </source>
</evidence>
<dbReference type="OrthoDB" id="9808942at2"/>
<dbReference type="STRING" id="156892.BM477_01275"/>
<feature type="region of interest" description="Disordered" evidence="2">
    <location>
        <begin position="143"/>
        <end position="162"/>
    </location>
</feature>
<dbReference type="Proteomes" id="UP000186465">
    <property type="component" value="Unassembled WGS sequence"/>
</dbReference>
<protein>
    <recommendedName>
        <fullName evidence="5">Stress protein, Gls24 family</fullName>
    </recommendedName>
</protein>
<dbReference type="InterPro" id="IPR005531">
    <property type="entry name" value="Asp23"/>
</dbReference>
<organism evidence="3 4">
    <name type="scientific">Boudabousia marimammalium</name>
    <dbReference type="NCBI Taxonomy" id="156892"/>
    <lineage>
        <taxon>Bacteria</taxon>
        <taxon>Bacillati</taxon>
        <taxon>Actinomycetota</taxon>
        <taxon>Actinomycetes</taxon>
        <taxon>Actinomycetales</taxon>
        <taxon>Actinomycetaceae</taxon>
        <taxon>Boudabousia</taxon>
    </lineage>
</organism>
<comment type="similarity">
    <text evidence="1">Belongs to the asp23 family.</text>
</comment>
<dbReference type="EMBL" id="MPDM01000001">
    <property type="protein sequence ID" value="OKL50616.1"/>
    <property type="molecule type" value="Genomic_DNA"/>
</dbReference>
<comment type="caution">
    <text evidence="3">The sequence shown here is derived from an EMBL/GenBank/DDBJ whole genome shotgun (WGS) entry which is preliminary data.</text>
</comment>
<feature type="region of interest" description="Disordered" evidence="2">
    <location>
        <begin position="1"/>
        <end position="20"/>
    </location>
</feature>
<gene>
    <name evidence="3" type="ORF">BM477_01275</name>
</gene>
<evidence type="ECO:0000313" key="4">
    <source>
        <dbReference type="Proteomes" id="UP000186465"/>
    </source>
</evidence>
<evidence type="ECO:0008006" key="5">
    <source>
        <dbReference type="Google" id="ProtNLM"/>
    </source>
</evidence>
<reference evidence="4" key="1">
    <citation type="submission" date="2016-11" db="EMBL/GenBank/DDBJ databases">
        <title>Actinomyces gypaetusis sp. nov. isolated from Gypaetus barbatus in Qinghai Tibet Plateau China.</title>
        <authorList>
            <person name="Meng X."/>
        </authorList>
    </citation>
    <scope>NUCLEOTIDE SEQUENCE [LARGE SCALE GENOMIC DNA]</scope>
    <source>
        <strain evidence="4">DSM 15383</strain>
    </source>
</reference>
<name>A0A1Q5PSS7_9ACTO</name>
<dbReference type="Pfam" id="PF03780">
    <property type="entry name" value="Asp23"/>
    <property type="match status" value="1"/>
</dbReference>
<sequence length="162" mass="16810">MANNENKPKSTEVTKVAEGPLASERGTTTIADQVVAKIAGLAMAKVEGVYAVGGGFSRAFGAAKEALGGGKDIARGVSVEVGTKQAAVDLTLIVEYPHPIHKVAEEVRDVVLNNIEDLVGLEVVEVNIDVTDVHVAGEEDAVEEAETSTVAPAAVPEEPRVK</sequence>
<evidence type="ECO:0000313" key="3">
    <source>
        <dbReference type="EMBL" id="OKL50616.1"/>
    </source>
</evidence>
<dbReference type="AlphaFoldDB" id="A0A1Q5PSS7"/>
<feature type="compositionally biased region" description="Basic and acidic residues" evidence="2">
    <location>
        <begin position="1"/>
        <end position="12"/>
    </location>
</feature>
<dbReference type="PANTHER" id="PTHR34297:SF3">
    <property type="entry name" value="ALKALINE SHOCK PROTEIN 23"/>
    <property type="match status" value="1"/>
</dbReference>
<dbReference type="RefSeq" id="WP_075360853.1">
    <property type="nucleotide sequence ID" value="NZ_MPDM01000001.1"/>
</dbReference>